<dbReference type="EMBL" id="JBCEZU010000111">
    <property type="protein sequence ID" value="KAK9529718.1"/>
    <property type="molecule type" value="Genomic_DNA"/>
</dbReference>
<accession>A0AAW1F4Z3</accession>
<dbReference type="AlphaFoldDB" id="A0AAW1F4Z3"/>
<evidence type="ECO:0000313" key="2">
    <source>
        <dbReference type="Proteomes" id="UP001488805"/>
    </source>
</evidence>
<evidence type="ECO:0000313" key="1">
    <source>
        <dbReference type="EMBL" id="KAK9529718.1"/>
    </source>
</evidence>
<organism evidence="1 2">
    <name type="scientific">Zoarces viviparus</name>
    <name type="common">Viviparous eelpout</name>
    <name type="synonym">Blennius viviparus</name>
    <dbReference type="NCBI Taxonomy" id="48416"/>
    <lineage>
        <taxon>Eukaryota</taxon>
        <taxon>Metazoa</taxon>
        <taxon>Chordata</taxon>
        <taxon>Craniata</taxon>
        <taxon>Vertebrata</taxon>
        <taxon>Euteleostomi</taxon>
        <taxon>Actinopterygii</taxon>
        <taxon>Neopterygii</taxon>
        <taxon>Teleostei</taxon>
        <taxon>Neoteleostei</taxon>
        <taxon>Acanthomorphata</taxon>
        <taxon>Eupercaria</taxon>
        <taxon>Perciformes</taxon>
        <taxon>Cottioidei</taxon>
        <taxon>Zoarcales</taxon>
        <taxon>Zoarcidae</taxon>
        <taxon>Zoarcinae</taxon>
        <taxon>Zoarces</taxon>
    </lineage>
</organism>
<name>A0AAW1F4Z3_ZOAVI</name>
<gene>
    <name evidence="1" type="ORF">VZT92_013793</name>
</gene>
<dbReference type="Proteomes" id="UP001488805">
    <property type="component" value="Unassembled WGS sequence"/>
</dbReference>
<keyword evidence="2" id="KW-1185">Reference proteome</keyword>
<protein>
    <submittedName>
        <fullName evidence="1">Uncharacterized protein</fullName>
    </submittedName>
</protein>
<comment type="caution">
    <text evidence="1">The sequence shown here is derived from an EMBL/GenBank/DDBJ whole genome shotgun (WGS) entry which is preliminary data.</text>
</comment>
<reference evidence="1 2" key="1">
    <citation type="journal article" date="2024" name="Genome Biol. Evol.">
        <title>Chromosome-level genome assembly of the viviparous eelpout Zoarces viviparus.</title>
        <authorList>
            <person name="Fuhrmann N."/>
            <person name="Brasseur M.V."/>
            <person name="Bakowski C.E."/>
            <person name="Podsiadlowski L."/>
            <person name="Prost S."/>
            <person name="Krehenwinkel H."/>
            <person name="Mayer C."/>
        </authorList>
    </citation>
    <scope>NUCLEOTIDE SEQUENCE [LARGE SCALE GENOMIC DNA]</scope>
    <source>
        <strain evidence="1">NO-MEL_2022_Ind0_liver</strain>
    </source>
</reference>
<sequence>MGGGVSCRFPQEEYDSIALRLYEAASQQPCLIPDVGIDSSLLKYSGFDSNAVLQSYSDGLLHLVPGYIEKLGSSLGSITSFPNAVGLGALVISMIIEISMKSSTDHSYSMFRRVFGEEKASGVRDTMSEYVKRHRMYMNDDRLLQMEIQRLEKQLSNHLTVLRNSLLLDGQMRSRGFNIWVNGASFHVQMLIHEARLNAQTGISTADYVHTIQSAIATYMLDLNKLLEKYKTHMTSTTLIYHPTHYKRSPPPSCTVSKPNRVIF</sequence>
<proteinExistence type="predicted"/>